<dbReference type="AlphaFoldDB" id="A0A177T4W6"/>
<dbReference type="OrthoDB" id="3424048at2759"/>
<organism evidence="2 3">
    <name type="scientific">Tilletia indica</name>
    <dbReference type="NCBI Taxonomy" id="43049"/>
    <lineage>
        <taxon>Eukaryota</taxon>
        <taxon>Fungi</taxon>
        <taxon>Dikarya</taxon>
        <taxon>Basidiomycota</taxon>
        <taxon>Ustilaginomycotina</taxon>
        <taxon>Exobasidiomycetes</taxon>
        <taxon>Tilletiales</taxon>
        <taxon>Tilletiaceae</taxon>
        <taxon>Tilletia</taxon>
    </lineage>
</organism>
<accession>A0A177T4W6</accession>
<dbReference type="EMBL" id="LWDF02000860">
    <property type="protein sequence ID" value="KAE8241746.1"/>
    <property type="molecule type" value="Genomic_DNA"/>
</dbReference>
<feature type="compositionally biased region" description="Pro residues" evidence="1">
    <location>
        <begin position="279"/>
        <end position="303"/>
    </location>
</feature>
<evidence type="ECO:0000256" key="1">
    <source>
        <dbReference type="SAM" id="MobiDB-lite"/>
    </source>
</evidence>
<sequence>MVRLVNRVLNSIDRDPMPHEIGRPVSRNNLDGSFLNLNYPDYGLPASKAYVTGHAPWVFLGVDFTEPFDYLSLPLPHTYRRLEALRFWLTVSRKRAKGDGNTFPGHLYGLHTRVNNLRRCRGRTRRREVQEEVEAMTSFANAEDIINRMQIRTLSPHTLTNDRNMILFLYDAPLGTYTDRRYEEEDTLWNLASYGWTITTTLVTAAAVDRARLFPSMHVFDGHAWEHHRDYLAQFTVQAPAGEPWQPATLPPQIPPPTEQAPPPSSQMPAASVIATEPLPGPSSQPPATPAPVTHPTPPPVEPPTQVGSAPTEDNDTGSLTDADMEVDTDTGALTESYLDPEQAQGALGVIKWAPVAKQHLPNLPLSLRRAPAGAEVWAEHQIWLDKDGTIITQSPLPSSAVVFRHPQGHADEPPTMPVLLGQARDPTVRARYEAAHSRWWTMINPETERYEKEVAEVALYYLFRLPVELVFHILRLSCVSQWHLMQISQVASATRSKNTSIFSRGIFHALGPLFFEPAWSRGSVGVRGVLPRDGDTDFTSPHAQAVAIRDAFVLPKPCMSIYKEHQSLLDNDWSGAIEAAINLLGTYELAAAEPHRWYRDVPQDVQRYFEQVEDVLRALMKMTHLEKLDLRLGPWAINKFPEPLPVVYEKADLYRLVQATPSLRYLSFILDMRVWPKTIYVPTPPLRLESLLGHPDSGTRRAKPKIEYVRVIAPSACVSISPNAVLSCIIELNTFELVCHSVEAPVFPHELVHLIGSHSTDVEAIRMVVIADEDSLAPKRAKDPKPMHQSSGVDEWGFTDESSDLQVLMDVDGVMMVKADYYAQLSAEQYTAEQFDRPLRLPRLRLFHLECTSVPKDFVLNLDLPNVSIFILRTMVPWFGQRMKMNPTPFRRLQYGAMGPFPNKEVAVAAYGYITGGQHWRPLLDGNFKLHGPNMFPYSNFEEASETYNADKWLDRSFGHPVSSSNQAHGYGGQNRGRGGQNRGRGDRGRGGQNRGRGDRGRGGQNRGRGDSDHHTSGGYGYQPTHGTTSAPRASRDDRDRHDSQRYRGRDASPPRRDPGPSSWRADYSRQDRGGFRR</sequence>
<comment type="caution">
    <text evidence="2">The sequence shown here is derived from an EMBL/GenBank/DDBJ whole genome shotgun (WGS) entry which is preliminary data.</text>
</comment>
<feature type="region of interest" description="Disordered" evidence="1">
    <location>
        <begin position="242"/>
        <end position="323"/>
    </location>
</feature>
<evidence type="ECO:0000313" key="3">
    <source>
        <dbReference type="Proteomes" id="UP000077521"/>
    </source>
</evidence>
<name>A0A177T4W6_9BASI</name>
<proteinExistence type="predicted"/>
<reference evidence="2" key="1">
    <citation type="submission" date="2016-04" db="EMBL/GenBank/DDBJ databases">
        <authorList>
            <person name="Nguyen H.D."/>
            <person name="Samba Siva P."/>
            <person name="Cullis J."/>
            <person name="Levesque C.A."/>
            <person name="Hambleton S."/>
        </authorList>
    </citation>
    <scope>NUCLEOTIDE SEQUENCE</scope>
    <source>
        <strain evidence="2">DAOMC 236416</strain>
    </source>
</reference>
<evidence type="ECO:0000313" key="2">
    <source>
        <dbReference type="EMBL" id="KAE8241746.1"/>
    </source>
</evidence>
<keyword evidence="3" id="KW-1185">Reference proteome</keyword>
<reference evidence="2" key="2">
    <citation type="journal article" date="2019" name="IMA Fungus">
        <title>Genome sequencing and comparison of five Tilletia species to identify candidate genes for the detection of regulated species infecting wheat.</title>
        <authorList>
            <person name="Nguyen H.D.T."/>
            <person name="Sultana T."/>
            <person name="Kesanakurti P."/>
            <person name="Hambleton S."/>
        </authorList>
    </citation>
    <scope>NUCLEOTIDE SEQUENCE</scope>
    <source>
        <strain evidence="2">DAOMC 236416</strain>
    </source>
</reference>
<gene>
    <name evidence="2" type="ORF">A4X13_0g7282</name>
</gene>
<feature type="compositionally biased region" description="Basic and acidic residues" evidence="1">
    <location>
        <begin position="1068"/>
        <end position="1079"/>
    </location>
</feature>
<feature type="compositionally biased region" description="Gly residues" evidence="1">
    <location>
        <begin position="971"/>
        <end position="984"/>
    </location>
</feature>
<dbReference type="Proteomes" id="UP000077521">
    <property type="component" value="Unassembled WGS sequence"/>
</dbReference>
<protein>
    <submittedName>
        <fullName evidence="2">Uncharacterized protein</fullName>
    </submittedName>
</protein>
<feature type="compositionally biased region" description="Basic and acidic residues" evidence="1">
    <location>
        <begin position="985"/>
        <end position="1017"/>
    </location>
</feature>
<feature type="compositionally biased region" description="Basic and acidic residues" evidence="1">
    <location>
        <begin position="1035"/>
        <end position="1060"/>
    </location>
</feature>
<feature type="compositionally biased region" description="Pro residues" evidence="1">
    <location>
        <begin position="249"/>
        <end position="266"/>
    </location>
</feature>
<feature type="region of interest" description="Disordered" evidence="1">
    <location>
        <begin position="960"/>
        <end position="1079"/>
    </location>
</feature>